<feature type="binding site" evidence="8">
    <location>
        <position position="96"/>
    </location>
    <ligand>
        <name>Fe cation</name>
        <dbReference type="ChEBI" id="CHEBI:24875"/>
    </ligand>
</feature>
<evidence type="ECO:0000256" key="4">
    <source>
        <dbReference type="ARBA" id="ARBA00023015"/>
    </source>
</evidence>
<dbReference type="Pfam" id="PF01475">
    <property type="entry name" value="FUR"/>
    <property type="match status" value="1"/>
</dbReference>
<comment type="cofactor">
    <cofactor evidence="8">
        <name>Mn(2+)</name>
        <dbReference type="ChEBI" id="CHEBI:29035"/>
    </cofactor>
    <cofactor evidence="8">
        <name>Fe(2+)</name>
        <dbReference type="ChEBI" id="CHEBI:29033"/>
    </cofactor>
    <text evidence="8">Binds 1 Mn(2+) or Fe(2+) ion per subunit.</text>
</comment>
<name>A0A9D2NSS9_9FIRM</name>
<dbReference type="Gene3D" id="3.30.1490.190">
    <property type="match status" value="1"/>
</dbReference>
<evidence type="ECO:0000313" key="9">
    <source>
        <dbReference type="EMBL" id="HJC37264.1"/>
    </source>
</evidence>
<dbReference type="PANTHER" id="PTHR33202:SF7">
    <property type="entry name" value="FERRIC UPTAKE REGULATION PROTEIN"/>
    <property type="match status" value="1"/>
</dbReference>
<dbReference type="InterPro" id="IPR002481">
    <property type="entry name" value="FUR"/>
</dbReference>
<keyword evidence="3 7" id="KW-0862">Zinc</keyword>
<feature type="binding site" evidence="7">
    <location>
        <position position="81"/>
    </location>
    <ligand>
        <name>Zn(2+)</name>
        <dbReference type="ChEBI" id="CHEBI:29105"/>
    </ligand>
</feature>
<dbReference type="AlphaFoldDB" id="A0A9D2NSS9"/>
<accession>A0A9D2NSS9</accession>
<dbReference type="PANTHER" id="PTHR33202">
    <property type="entry name" value="ZINC UPTAKE REGULATION PROTEIN"/>
    <property type="match status" value="1"/>
</dbReference>
<feature type="binding site" evidence="7">
    <location>
        <position position="121"/>
    </location>
    <ligand>
        <name>Zn(2+)</name>
        <dbReference type="ChEBI" id="CHEBI:29105"/>
    </ligand>
</feature>
<protein>
    <submittedName>
        <fullName evidence="9">Transcriptional repressor</fullName>
    </submittedName>
</protein>
<dbReference type="Gene3D" id="1.10.10.10">
    <property type="entry name" value="Winged helix-like DNA-binding domain superfamily/Winged helix DNA-binding domain"/>
    <property type="match status" value="1"/>
</dbReference>
<dbReference type="InterPro" id="IPR036390">
    <property type="entry name" value="WH_DNA-bd_sf"/>
</dbReference>
<dbReference type="GO" id="GO:1900376">
    <property type="term" value="P:regulation of secondary metabolite biosynthetic process"/>
    <property type="evidence" value="ECO:0007669"/>
    <property type="project" value="TreeGrafter"/>
</dbReference>
<dbReference type="GO" id="GO:0008270">
    <property type="term" value="F:zinc ion binding"/>
    <property type="evidence" value="ECO:0007669"/>
    <property type="project" value="TreeGrafter"/>
</dbReference>
<dbReference type="InterPro" id="IPR043135">
    <property type="entry name" value="Fur_C"/>
</dbReference>
<dbReference type="GO" id="GO:0000976">
    <property type="term" value="F:transcription cis-regulatory region binding"/>
    <property type="evidence" value="ECO:0007669"/>
    <property type="project" value="TreeGrafter"/>
</dbReference>
<dbReference type="EMBL" id="DWWM01000056">
    <property type="protein sequence ID" value="HJC37264.1"/>
    <property type="molecule type" value="Genomic_DNA"/>
</dbReference>
<evidence type="ECO:0000256" key="3">
    <source>
        <dbReference type="ARBA" id="ARBA00022833"/>
    </source>
</evidence>
<feature type="binding site" evidence="8">
    <location>
        <position position="113"/>
    </location>
    <ligand>
        <name>Fe cation</name>
        <dbReference type="ChEBI" id="CHEBI:24875"/>
    </ligand>
</feature>
<evidence type="ECO:0000256" key="8">
    <source>
        <dbReference type="PIRSR" id="PIRSR602481-2"/>
    </source>
</evidence>
<reference evidence="9" key="1">
    <citation type="journal article" date="2021" name="PeerJ">
        <title>Extensive microbial diversity within the chicken gut microbiome revealed by metagenomics and culture.</title>
        <authorList>
            <person name="Gilroy R."/>
            <person name="Ravi A."/>
            <person name="Getino M."/>
            <person name="Pursley I."/>
            <person name="Horton D.L."/>
            <person name="Alikhan N.F."/>
            <person name="Baker D."/>
            <person name="Gharbi K."/>
            <person name="Hall N."/>
            <person name="Watson M."/>
            <person name="Adriaenssens E.M."/>
            <person name="Foster-Nyarko E."/>
            <person name="Jarju S."/>
            <person name="Secka A."/>
            <person name="Antonio M."/>
            <person name="Oren A."/>
            <person name="Chaudhuri R.R."/>
            <person name="La Ragione R."/>
            <person name="Hildebrand F."/>
            <person name="Pallen M.J."/>
        </authorList>
    </citation>
    <scope>NUCLEOTIDE SEQUENCE</scope>
    <source>
        <strain evidence="9">CHK187-11901</strain>
    </source>
</reference>
<keyword evidence="5" id="KW-0238">DNA-binding</keyword>
<keyword evidence="6" id="KW-0804">Transcription</keyword>
<dbReference type="CDD" id="cd07153">
    <property type="entry name" value="Fur_like"/>
    <property type="match status" value="1"/>
</dbReference>
<proteinExistence type="inferred from homology"/>
<comment type="similarity">
    <text evidence="1">Belongs to the Fur family.</text>
</comment>
<comment type="caution">
    <text evidence="9">The sequence shown here is derived from an EMBL/GenBank/DDBJ whole genome shotgun (WGS) entry which is preliminary data.</text>
</comment>
<evidence type="ECO:0000256" key="5">
    <source>
        <dbReference type="ARBA" id="ARBA00023125"/>
    </source>
</evidence>
<evidence type="ECO:0000256" key="1">
    <source>
        <dbReference type="ARBA" id="ARBA00007957"/>
    </source>
</evidence>
<gene>
    <name evidence="9" type="ORF">H9702_09090</name>
</gene>
<evidence type="ECO:0000256" key="2">
    <source>
        <dbReference type="ARBA" id="ARBA00022491"/>
    </source>
</evidence>
<dbReference type="GO" id="GO:0003700">
    <property type="term" value="F:DNA-binding transcription factor activity"/>
    <property type="evidence" value="ECO:0007669"/>
    <property type="project" value="InterPro"/>
</dbReference>
<evidence type="ECO:0000256" key="6">
    <source>
        <dbReference type="ARBA" id="ARBA00023163"/>
    </source>
</evidence>
<keyword evidence="2" id="KW-0678">Repressor</keyword>
<keyword evidence="4" id="KW-0805">Transcription regulation</keyword>
<keyword evidence="7" id="KW-0479">Metal-binding</keyword>
<dbReference type="SUPFAM" id="SSF46785">
    <property type="entry name" value="Winged helix' DNA-binding domain"/>
    <property type="match status" value="1"/>
</dbReference>
<reference evidence="9" key="2">
    <citation type="submission" date="2021-04" db="EMBL/GenBank/DDBJ databases">
        <authorList>
            <person name="Gilroy R."/>
        </authorList>
    </citation>
    <scope>NUCLEOTIDE SEQUENCE</scope>
    <source>
        <strain evidence="9">CHK187-11901</strain>
    </source>
</reference>
<feature type="binding site" evidence="7">
    <location>
        <position position="84"/>
    </location>
    <ligand>
        <name>Zn(2+)</name>
        <dbReference type="ChEBI" id="CHEBI:29105"/>
    </ligand>
</feature>
<organism evidence="9 10">
    <name type="scientific">Candidatus Merdibacter merdavium</name>
    <dbReference type="NCBI Taxonomy" id="2838692"/>
    <lineage>
        <taxon>Bacteria</taxon>
        <taxon>Bacillati</taxon>
        <taxon>Bacillota</taxon>
        <taxon>Erysipelotrichia</taxon>
        <taxon>Erysipelotrichales</taxon>
        <taxon>Erysipelotrichaceae</taxon>
        <taxon>Merdibacter</taxon>
    </lineage>
</organism>
<keyword evidence="8" id="KW-0408">Iron</keyword>
<dbReference type="InterPro" id="IPR036388">
    <property type="entry name" value="WH-like_DNA-bd_sf"/>
</dbReference>
<feature type="binding site" evidence="7">
    <location>
        <position position="124"/>
    </location>
    <ligand>
        <name>Zn(2+)</name>
        <dbReference type="ChEBI" id="CHEBI:29105"/>
    </ligand>
</feature>
<comment type="cofactor">
    <cofactor evidence="7">
        <name>Zn(2+)</name>
        <dbReference type="ChEBI" id="CHEBI:29105"/>
    </cofactor>
    <text evidence="7">Binds 1 zinc ion per subunit.</text>
</comment>
<dbReference type="GO" id="GO:0045892">
    <property type="term" value="P:negative regulation of DNA-templated transcription"/>
    <property type="evidence" value="ECO:0007669"/>
    <property type="project" value="TreeGrafter"/>
</dbReference>
<dbReference type="Proteomes" id="UP000823896">
    <property type="component" value="Unassembled WGS sequence"/>
</dbReference>
<evidence type="ECO:0000313" key="10">
    <source>
        <dbReference type="Proteomes" id="UP000823896"/>
    </source>
</evidence>
<sequence length="133" mass="15534">MKRKASRQRDMIMAYLMSVNGHPTAEEIFKNMNAQGIQISLATVYRNLGILEEMHKIRRVAHPEDGYCYDRTSRPHHHLHCIRCNRIYDLPLPYEETLNAQLAKRSGVEVFSHSIMVEGICEHCHKEKDESKE</sequence>
<evidence type="ECO:0000256" key="7">
    <source>
        <dbReference type="PIRSR" id="PIRSR602481-1"/>
    </source>
</evidence>